<keyword evidence="3" id="KW-0460">Magnesium</keyword>
<feature type="binding site" evidence="3">
    <location>
        <position position="70"/>
    </location>
    <ligand>
        <name>Mg(2+)</name>
        <dbReference type="ChEBI" id="CHEBI:18420"/>
        <label>1</label>
    </ligand>
</feature>
<dbReference type="PANTHER" id="PTHR16222:SF24">
    <property type="entry name" value="ADP-RIBOSYLHYDROLASE ARH3"/>
    <property type="match status" value="1"/>
</dbReference>
<feature type="binding site" evidence="3">
    <location>
        <position position="69"/>
    </location>
    <ligand>
        <name>Mg(2+)</name>
        <dbReference type="ChEBI" id="CHEBI:18420"/>
        <label>1</label>
    </ligand>
</feature>
<dbReference type="AlphaFoldDB" id="A0A4R6Z4N7"/>
<feature type="binding site" evidence="3">
    <location>
        <position position="274"/>
    </location>
    <ligand>
        <name>Mg(2+)</name>
        <dbReference type="ChEBI" id="CHEBI:18420"/>
        <label>1</label>
    </ligand>
</feature>
<keyword evidence="3" id="KW-0479">Metal-binding</keyword>
<evidence type="ECO:0000256" key="3">
    <source>
        <dbReference type="PIRSR" id="PIRSR605502-1"/>
    </source>
</evidence>
<reference evidence="4 5" key="1">
    <citation type="submission" date="2019-03" db="EMBL/GenBank/DDBJ databases">
        <title>Genomic Encyclopedia of Type Strains, Phase IV (KMG-IV): sequencing the most valuable type-strain genomes for metagenomic binning, comparative biology and taxonomic classification.</title>
        <authorList>
            <person name="Goeker M."/>
        </authorList>
    </citation>
    <scope>NUCLEOTIDE SEQUENCE [LARGE SCALE GENOMIC DNA]</scope>
    <source>
        <strain evidence="4 5">DSM 21667</strain>
    </source>
</reference>
<feature type="binding site" evidence="3">
    <location>
        <position position="68"/>
    </location>
    <ligand>
        <name>Mg(2+)</name>
        <dbReference type="ChEBI" id="CHEBI:18420"/>
        <label>1</label>
    </ligand>
</feature>
<dbReference type="GO" id="GO:0046872">
    <property type="term" value="F:metal ion binding"/>
    <property type="evidence" value="ECO:0007669"/>
    <property type="project" value="UniProtKB-KW"/>
</dbReference>
<feature type="binding site" evidence="3">
    <location>
        <position position="273"/>
    </location>
    <ligand>
        <name>Mg(2+)</name>
        <dbReference type="ChEBI" id="CHEBI:18420"/>
        <label>1</label>
    </ligand>
</feature>
<evidence type="ECO:0000256" key="2">
    <source>
        <dbReference type="ARBA" id="ARBA00022801"/>
    </source>
</evidence>
<dbReference type="Proteomes" id="UP000295293">
    <property type="component" value="Unassembled WGS sequence"/>
</dbReference>
<evidence type="ECO:0000256" key="1">
    <source>
        <dbReference type="ARBA" id="ARBA00010702"/>
    </source>
</evidence>
<comment type="similarity">
    <text evidence="1">Belongs to the ADP-ribosylglycohydrolase family.</text>
</comment>
<organism evidence="4 5">
    <name type="scientific">Tahibacter aquaticus</name>
    <dbReference type="NCBI Taxonomy" id="520092"/>
    <lineage>
        <taxon>Bacteria</taxon>
        <taxon>Pseudomonadati</taxon>
        <taxon>Pseudomonadota</taxon>
        <taxon>Gammaproteobacteria</taxon>
        <taxon>Lysobacterales</taxon>
        <taxon>Rhodanobacteraceae</taxon>
        <taxon>Tahibacter</taxon>
    </lineage>
</organism>
<gene>
    <name evidence="4" type="ORF">DFR29_103118</name>
</gene>
<accession>A0A4R6Z4N7</accession>
<dbReference type="GO" id="GO:0016787">
    <property type="term" value="F:hydrolase activity"/>
    <property type="evidence" value="ECO:0007669"/>
    <property type="project" value="UniProtKB-KW"/>
</dbReference>
<sequence length="318" mass="33942">MNTRNASPIPTLQDRIAGGLIGLLVGDALGVPYEFQPPTAIPDAATIEFDPPAGFLRSHASVPPGTWSDDGAQALCLLASLLHCGELELDDFSRRLLNWYEYGYLAVDGIVFDIGITTGIALRAVRAGAAADSAGPASVNSNGNGSLMRVLPLALWHRGSDAELVRDAQRQSLVTHGHLRAQVCCALYCLMARGLLTGVADPWSGAVATLRHLYADSAAEQEELEWNIRPDEPLHASGSGYVVDCLRSAMLCLQQPGYEQAVRAAVRMGHDTDTTACVAGGLAGIRWGLGGIPRRWREALRGGDISRPLLAALLQWRS</sequence>
<dbReference type="EMBL" id="SNZH01000003">
    <property type="protein sequence ID" value="TDR46584.1"/>
    <property type="molecule type" value="Genomic_DNA"/>
</dbReference>
<comment type="cofactor">
    <cofactor evidence="3">
        <name>Mg(2+)</name>
        <dbReference type="ChEBI" id="CHEBI:18420"/>
    </cofactor>
    <text evidence="3">Binds 2 magnesium ions per subunit.</text>
</comment>
<comment type="caution">
    <text evidence="4">The sequence shown here is derived from an EMBL/GenBank/DDBJ whole genome shotgun (WGS) entry which is preliminary data.</text>
</comment>
<dbReference type="Pfam" id="PF03747">
    <property type="entry name" value="ADP_ribosyl_GH"/>
    <property type="match status" value="1"/>
</dbReference>
<keyword evidence="5" id="KW-1185">Reference proteome</keyword>
<dbReference type="Gene3D" id="1.10.4080.10">
    <property type="entry name" value="ADP-ribosylation/Crystallin J1"/>
    <property type="match status" value="1"/>
</dbReference>
<keyword evidence="2 4" id="KW-0378">Hydrolase</keyword>
<dbReference type="InterPro" id="IPR005502">
    <property type="entry name" value="Ribosyl_crysJ1"/>
</dbReference>
<proteinExistence type="inferred from homology"/>
<dbReference type="RefSeq" id="WP_208113521.1">
    <property type="nucleotide sequence ID" value="NZ_SNZH01000003.1"/>
</dbReference>
<name>A0A4R6Z4N7_9GAMM</name>
<evidence type="ECO:0000313" key="4">
    <source>
        <dbReference type="EMBL" id="TDR46584.1"/>
    </source>
</evidence>
<dbReference type="PANTHER" id="PTHR16222">
    <property type="entry name" value="ADP-RIBOSYLGLYCOHYDROLASE"/>
    <property type="match status" value="1"/>
</dbReference>
<protein>
    <submittedName>
        <fullName evidence="4">ADP-ribosylglycohydrolase</fullName>
    </submittedName>
</protein>
<dbReference type="SUPFAM" id="SSF101478">
    <property type="entry name" value="ADP-ribosylglycohydrolase"/>
    <property type="match status" value="1"/>
</dbReference>
<dbReference type="InterPro" id="IPR050792">
    <property type="entry name" value="ADP-ribosylglycohydrolase"/>
</dbReference>
<feature type="binding site" evidence="3">
    <location>
        <position position="271"/>
    </location>
    <ligand>
        <name>Mg(2+)</name>
        <dbReference type="ChEBI" id="CHEBI:18420"/>
        <label>1</label>
    </ligand>
</feature>
<dbReference type="InterPro" id="IPR036705">
    <property type="entry name" value="Ribosyl_crysJ1_sf"/>
</dbReference>
<evidence type="ECO:0000313" key="5">
    <source>
        <dbReference type="Proteomes" id="UP000295293"/>
    </source>
</evidence>